<organism evidence="2 3">
    <name type="scientific">Agrococcus citreus</name>
    <dbReference type="NCBI Taxonomy" id="84643"/>
    <lineage>
        <taxon>Bacteria</taxon>
        <taxon>Bacillati</taxon>
        <taxon>Actinomycetota</taxon>
        <taxon>Actinomycetes</taxon>
        <taxon>Micrococcales</taxon>
        <taxon>Microbacteriaceae</taxon>
        <taxon>Agrococcus</taxon>
    </lineage>
</organism>
<keyword evidence="3" id="KW-1185">Reference proteome</keyword>
<keyword evidence="1" id="KW-0472">Membrane</keyword>
<evidence type="ECO:0000256" key="1">
    <source>
        <dbReference type="SAM" id="Phobius"/>
    </source>
</evidence>
<protein>
    <submittedName>
        <fullName evidence="2">Uncharacterized protein</fullName>
    </submittedName>
</protein>
<sequence>MFAAAILSGLALGALVPWDRSAGVTTIVVRVAAGLVLVVAATIAWPIISPDDIAPASAFGFSATAAALIAVYLERRADALALAQHEREYEVESR</sequence>
<feature type="transmembrane region" description="Helical" evidence="1">
    <location>
        <begin position="53"/>
        <end position="73"/>
    </location>
</feature>
<comment type="caution">
    <text evidence="2">The sequence shown here is derived from an EMBL/GenBank/DDBJ whole genome shotgun (WGS) entry which is preliminary data.</text>
</comment>
<proteinExistence type="predicted"/>
<keyword evidence="1" id="KW-0812">Transmembrane</keyword>
<reference evidence="2 3" key="1">
    <citation type="journal article" date="2019" name="Int. J. Syst. Evol. Microbiol.">
        <title>The Global Catalogue of Microorganisms (GCM) 10K type strain sequencing project: providing services to taxonomists for standard genome sequencing and annotation.</title>
        <authorList>
            <consortium name="The Broad Institute Genomics Platform"/>
            <consortium name="The Broad Institute Genome Sequencing Center for Infectious Disease"/>
            <person name="Wu L."/>
            <person name="Ma J."/>
        </authorList>
    </citation>
    <scope>NUCLEOTIDE SEQUENCE [LARGE SCALE GENOMIC DNA]</scope>
    <source>
        <strain evidence="2 3">JCM 12398</strain>
    </source>
</reference>
<dbReference type="Proteomes" id="UP001501266">
    <property type="component" value="Unassembled WGS sequence"/>
</dbReference>
<evidence type="ECO:0000313" key="3">
    <source>
        <dbReference type="Proteomes" id="UP001501266"/>
    </source>
</evidence>
<name>A0ABN1YW39_9MICO</name>
<gene>
    <name evidence="2" type="ORF">GCM10009640_18980</name>
</gene>
<dbReference type="EMBL" id="BAAAKK010000005">
    <property type="protein sequence ID" value="GAA1423912.1"/>
    <property type="molecule type" value="Genomic_DNA"/>
</dbReference>
<keyword evidence="1" id="KW-1133">Transmembrane helix</keyword>
<evidence type="ECO:0000313" key="2">
    <source>
        <dbReference type="EMBL" id="GAA1423912.1"/>
    </source>
</evidence>
<accession>A0ABN1YW39</accession>
<feature type="transmembrane region" description="Helical" evidence="1">
    <location>
        <begin position="27"/>
        <end position="48"/>
    </location>
</feature>